<keyword evidence="2" id="KW-1185">Reference proteome</keyword>
<dbReference type="RefSeq" id="WP_226730714.1">
    <property type="nucleotide sequence ID" value="NZ_JAJAUY010000207.1"/>
</dbReference>
<evidence type="ECO:0000313" key="2">
    <source>
        <dbReference type="Proteomes" id="UP001199054"/>
    </source>
</evidence>
<protein>
    <submittedName>
        <fullName evidence="1">Uncharacterized protein</fullName>
    </submittedName>
</protein>
<proteinExistence type="predicted"/>
<comment type="caution">
    <text evidence="1">The sequence shown here is derived from an EMBL/GenBank/DDBJ whole genome shotgun (WGS) entry which is preliminary data.</text>
</comment>
<sequence>MYEMRAESSDDRRRLVWHVLAKDASASALCGFRLPAEPDIAPAGEEPEAEHYCAPCMDAFGGVVQGPPTGLSGIPA</sequence>
<name>A0ABS8BFE9_9ACTN</name>
<accession>A0ABS8BFE9</accession>
<dbReference type="Proteomes" id="UP001199054">
    <property type="component" value="Unassembled WGS sequence"/>
</dbReference>
<gene>
    <name evidence="1" type="ORF">LG632_28805</name>
</gene>
<organism evidence="1 2">
    <name type="scientific">Streptomyces antimicrobicus</name>
    <dbReference type="NCBI Taxonomy" id="2883108"/>
    <lineage>
        <taxon>Bacteria</taxon>
        <taxon>Bacillati</taxon>
        <taxon>Actinomycetota</taxon>
        <taxon>Actinomycetes</taxon>
        <taxon>Kitasatosporales</taxon>
        <taxon>Streptomycetaceae</taxon>
        <taxon>Streptomyces</taxon>
    </lineage>
</organism>
<reference evidence="1 2" key="1">
    <citation type="submission" date="2021-10" db="EMBL/GenBank/DDBJ databases">
        <title>Streptomyces sp. strain SMC 277, a novel streptomycete isolated from soil.</title>
        <authorList>
            <person name="Chanama M."/>
        </authorList>
    </citation>
    <scope>NUCLEOTIDE SEQUENCE [LARGE SCALE GENOMIC DNA]</scope>
    <source>
        <strain evidence="1 2">SMC 277</strain>
    </source>
</reference>
<dbReference type="EMBL" id="JAJAUY010000207">
    <property type="protein sequence ID" value="MCB5183345.1"/>
    <property type="molecule type" value="Genomic_DNA"/>
</dbReference>
<evidence type="ECO:0000313" key="1">
    <source>
        <dbReference type="EMBL" id="MCB5183345.1"/>
    </source>
</evidence>